<name>A0A0A8ZC42_ARUDO</name>
<reference evidence="2" key="2">
    <citation type="journal article" date="2015" name="Data Brief">
        <title>Shoot transcriptome of the giant reed, Arundo donax.</title>
        <authorList>
            <person name="Barrero R.A."/>
            <person name="Guerrero F.D."/>
            <person name="Moolhuijzen P."/>
            <person name="Goolsby J.A."/>
            <person name="Tidwell J."/>
            <person name="Bellgard S.E."/>
            <person name="Bellgard M.I."/>
        </authorList>
    </citation>
    <scope>NUCLEOTIDE SEQUENCE</scope>
    <source>
        <tissue evidence="2">Shoot tissue taken approximately 20 cm above the soil surface</tissue>
    </source>
</reference>
<evidence type="ECO:0000256" key="1">
    <source>
        <dbReference type="SAM" id="Phobius"/>
    </source>
</evidence>
<evidence type="ECO:0000313" key="2">
    <source>
        <dbReference type="EMBL" id="JAD34300.1"/>
    </source>
</evidence>
<protein>
    <submittedName>
        <fullName evidence="2">Uncharacterized protein</fullName>
    </submittedName>
</protein>
<reference evidence="2" key="1">
    <citation type="submission" date="2014-09" db="EMBL/GenBank/DDBJ databases">
        <authorList>
            <person name="Magalhaes I.L.F."/>
            <person name="Oliveira U."/>
            <person name="Santos F.R."/>
            <person name="Vidigal T.H.D.A."/>
            <person name="Brescovit A.D."/>
            <person name="Santos A.J."/>
        </authorList>
    </citation>
    <scope>NUCLEOTIDE SEQUENCE</scope>
    <source>
        <tissue evidence="2">Shoot tissue taken approximately 20 cm above the soil surface</tissue>
    </source>
</reference>
<keyword evidence="1" id="KW-0812">Transmembrane</keyword>
<keyword evidence="1" id="KW-0472">Membrane</keyword>
<dbReference type="EMBL" id="GBRH01263595">
    <property type="protein sequence ID" value="JAD34300.1"/>
    <property type="molecule type" value="Transcribed_RNA"/>
</dbReference>
<dbReference type="AlphaFoldDB" id="A0A0A8ZC42"/>
<sequence>MMFRKNLLPSIPLIRMVHQLMTMMTSWNPVPLEGLCSRNCALISIYAKVINREMKMLSQPSHQPSLMQRIRSNMIIHLLLVVLLQFSIILLTTSQ</sequence>
<keyword evidence="1" id="KW-1133">Transmembrane helix</keyword>
<feature type="transmembrane region" description="Helical" evidence="1">
    <location>
        <begin position="74"/>
        <end position="93"/>
    </location>
</feature>
<organism evidence="2">
    <name type="scientific">Arundo donax</name>
    <name type="common">Giant reed</name>
    <name type="synonym">Donax arundinaceus</name>
    <dbReference type="NCBI Taxonomy" id="35708"/>
    <lineage>
        <taxon>Eukaryota</taxon>
        <taxon>Viridiplantae</taxon>
        <taxon>Streptophyta</taxon>
        <taxon>Embryophyta</taxon>
        <taxon>Tracheophyta</taxon>
        <taxon>Spermatophyta</taxon>
        <taxon>Magnoliopsida</taxon>
        <taxon>Liliopsida</taxon>
        <taxon>Poales</taxon>
        <taxon>Poaceae</taxon>
        <taxon>PACMAD clade</taxon>
        <taxon>Arundinoideae</taxon>
        <taxon>Arundineae</taxon>
        <taxon>Arundo</taxon>
    </lineage>
</organism>
<accession>A0A0A8ZC42</accession>
<proteinExistence type="predicted"/>